<dbReference type="RefSeq" id="WP_200806625.1">
    <property type="nucleotide sequence ID" value="NZ_FXBB01000009.1"/>
</dbReference>
<feature type="region of interest" description="Disordered" evidence="1">
    <location>
        <begin position="1"/>
        <end position="29"/>
    </location>
</feature>
<dbReference type="GO" id="GO:0030638">
    <property type="term" value="P:polyketide metabolic process"/>
    <property type="evidence" value="ECO:0007669"/>
    <property type="project" value="InterPro"/>
</dbReference>
<gene>
    <name evidence="2" type="ORF">SAMN06275492_10965</name>
</gene>
<sequence>MPDKEKESQKLIAGENTEESKMKDGKKGNVVFTGDSKQVVSVGHHDYNEFSKLERKPQGMKGFNPEYRDFVEYIMKITHTIWEEKSIGLIYDTYSNNVVMHLGSTNASGIQGVISGTMQTLFAFPDRRLIGQNVIWSPHGEKGYLSSHRILSTATNLNPSSFGPATGKRINFRTTVDCAAEDNRIYEEWLVRDNLWIVRQLGFDVFDVARRMAKATQNDGGLHVAVNGMGENKMGQYSPKLHAPKDDSAGEFILEMLSRVYNYRLFNEVDRFYHDNAVVHFVCDQDMTGKEQIKGMLISLFSSFPNGALVIERVTCNEKADGKGHDVAVRWRINGVNEGFGYFGSPTGKHATILGISHFSVKDGKIDEEWITFDGMDVLKQLISVEE</sequence>
<name>A0A1X7J840_9BACT</name>
<evidence type="ECO:0000313" key="3">
    <source>
        <dbReference type="Proteomes" id="UP000193355"/>
    </source>
</evidence>
<dbReference type="InterPro" id="IPR009959">
    <property type="entry name" value="Cyclase_SnoaL-like"/>
</dbReference>
<dbReference type="EMBL" id="FXBB01000009">
    <property type="protein sequence ID" value="SMG23736.1"/>
    <property type="molecule type" value="Genomic_DNA"/>
</dbReference>
<proteinExistence type="predicted"/>
<dbReference type="STRING" id="561720.SAMN06275492_10965"/>
<dbReference type="Pfam" id="PF07366">
    <property type="entry name" value="SnoaL"/>
    <property type="match status" value="1"/>
</dbReference>
<reference evidence="3" key="1">
    <citation type="submission" date="2017-04" db="EMBL/GenBank/DDBJ databases">
        <authorList>
            <person name="Varghese N."/>
            <person name="Submissions S."/>
        </authorList>
    </citation>
    <scope>NUCLEOTIDE SEQUENCE [LARGE SCALE GENOMIC DNA]</scope>
    <source>
        <strain evidence="3">USBA 82</strain>
    </source>
</reference>
<dbReference type="AlphaFoldDB" id="A0A1X7J840"/>
<protein>
    <submittedName>
        <fullName evidence="2">Predicted ester cyclase</fullName>
    </submittedName>
</protein>
<dbReference type="InterPro" id="IPR032710">
    <property type="entry name" value="NTF2-like_dom_sf"/>
</dbReference>
<feature type="compositionally biased region" description="Basic and acidic residues" evidence="1">
    <location>
        <begin position="18"/>
        <end position="27"/>
    </location>
</feature>
<dbReference type="Proteomes" id="UP000193355">
    <property type="component" value="Unassembled WGS sequence"/>
</dbReference>
<accession>A0A1X7J840</accession>
<dbReference type="Gene3D" id="3.10.450.50">
    <property type="match status" value="2"/>
</dbReference>
<dbReference type="SUPFAM" id="SSF54427">
    <property type="entry name" value="NTF2-like"/>
    <property type="match status" value="2"/>
</dbReference>
<dbReference type="PANTHER" id="PTHR38436:SF1">
    <property type="entry name" value="ESTER CYCLASE"/>
    <property type="match status" value="1"/>
</dbReference>
<evidence type="ECO:0000256" key="1">
    <source>
        <dbReference type="SAM" id="MobiDB-lite"/>
    </source>
</evidence>
<organism evidence="2 3">
    <name type="scientific">Dethiosulfovibrio salsuginis</name>
    <dbReference type="NCBI Taxonomy" id="561720"/>
    <lineage>
        <taxon>Bacteria</taxon>
        <taxon>Thermotogati</taxon>
        <taxon>Synergistota</taxon>
        <taxon>Synergistia</taxon>
        <taxon>Synergistales</taxon>
        <taxon>Dethiosulfovibrionaceae</taxon>
        <taxon>Dethiosulfovibrio</taxon>
    </lineage>
</organism>
<evidence type="ECO:0000313" key="2">
    <source>
        <dbReference type="EMBL" id="SMG23736.1"/>
    </source>
</evidence>
<keyword evidence="3" id="KW-1185">Reference proteome</keyword>
<dbReference type="PANTHER" id="PTHR38436">
    <property type="entry name" value="POLYKETIDE CYCLASE SNOAL-LIKE DOMAIN"/>
    <property type="match status" value="1"/>
</dbReference>